<feature type="region of interest" description="Disordered" evidence="1">
    <location>
        <begin position="64"/>
        <end position="159"/>
    </location>
</feature>
<evidence type="ECO:0000313" key="3">
    <source>
        <dbReference type="Proteomes" id="UP000217265"/>
    </source>
</evidence>
<protein>
    <submittedName>
        <fullName evidence="2">Uncharacterized protein</fullName>
    </submittedName>
</protein>
<evidence type="ECO:0000256" key="1">
    <source>
        <dbReference type="SAM" id="MobiDB-lite"/>
    </source>
</evidence>
<organism evidence="2 3">
    <name type="scientific">Nibricoccus aquaticus</name>
    <dbReference type="NCBI Taxonomy" id="2576891"/>
    <lineage>
        <taxon>Bacteria</taxon>
        <taxon>Pseudomonadati</taxon>
        <taxon>Verrucomicrobiota</taxon>
        <taxon>Opitutia</taxon>
        <taxon>Opitutales</taxon>
        <taxon>Opitutaceae</taxon>
        <taxon>Nibricoccus</taxon>
    </lineage>
</organism>
<sequence length="159" mass="16524">MDGPARIRIATSIPTPAATAAVMILARSVPSKRNGWLHNAYASPVPSPHHIPSRLECNVGRRHNESHTAVAPVLSPTSNAATSTTASECATSVTNAPAAHPANPPTSCQRPRDAENIRAASTHPPTPPAPSTPSTSRIPPFPTTVCANSTNAKPANIRK</sequence>
<dbReference type="AlphaFoldDB" id="A0A290Q5L1"/>
<accession>A0A290Q5L1</accession>
<reference evidence="2 3" key="1">
    <citation type="submission" date="2017-09" db="EMBL/GenBank/DDBJ databases">
        <title>Complete genome sequence of Verrucomicrobial strain HZ-65, isolated from freshwater.</title>
        <authorList>
            <person name="Choi A."/>
        </authorList>
    </citation>
    <scope>NUCLEOTIDE SEQUENCE [LARGE SCALE GENOMIC DNA]</scope>
    <source>
        <strain evidence="2 3">HZ-65</strain>
    </source>
</reference>
<proteinExistence type="predicted"/>
<keyword evidence="3" id="KW-1185">Reference proteome</keyword>
<dbReference type="Proteomes" id="UP000217265">
    <property type="component" value="Chromosome"/>
</dbReference>
<evidence type="ECO:0000313" key="2">
    <source>
        <dbReference type="EMBL" id="ATC63723.1"/>
    </source>
</evidence>
<feature type="compositionally biased region" description="Low complexity" evidence="1">
    <location>
        <begin position="75"/>
        <end position="101"/>
    </location>
</feature>
<dbReference type="EMBL" id="CP023344">
    <property type="protein sequence ID" value="ATC63723.1"/>
    <property type="molecule type" value="Genomic_DNA"/>
</dbReference>
<name>A0A290Q5L1_9BACT</name>
<gene>
    <name evidence="2" type="ORF">CMV30_07015</name>
</gene>
<dbReference type="KEGG" id="vbh:CMV30_07015"/>